<sequence length="30" mass="3435">MKTQSKLKQSTMLAFASVVHMVKSIVRNDR</sequence>
<organism evidence="1 2">
    <name type="scientific">Grimontia marina</name>
    <dbReference type="NCBI Taxonomy" id="646534"/>
    <lineage>
        <taxon>Bacteria</taxon>
        <taxon>Pseudomonadati</taxon>
        <taxon>Pseudomonadota</taxon>
        <taxon>Gammaproteobacteria</taxon>
        <taxon>Vibrionales</taxon>
        <taxon>Vibrionaceae</taxon>
        <taxon>Grimontia</taxon>
    </lineage>
</organism>
<gene>
    <name evidence="1" type="ORF">GMA8713_04415</name>
</gene>
<proteinExistence type="predicted"/>
<evidence type="ECO:0000313" key="1">
    <source>
        <dbReference type="EMBL" id="CZF86381.1"/>
    </source>
</evidence>
<protein>
    <submittedName>
        <fullName evidence="1">Uncharacterized protein</fullName>
    </submittedName>
</protein>
<dbReference type="AlphaFoldDB" id="A0A128FJD1"/>
<name>A0A128FJD1_9GAMM</name>
<keyword evidence="2" id="KW-1185">Reference proteome</keyword>
<dbReference type="EMBL" id="FIZY01000063">
    <property type="protein sequence ID" value="CZF86381.1"/>
    <property type="molecule type" value="Genomic_DNA"/>
</dbReference>
<dbReference type="Proteomes" id="UP000073601">
    <property type="component" value="Unassembled WGS sequence"/>
</dbReference>
<accession>A0A128FJD1</accession>
<reference evidence="2" key="1">
    <citation type="submission" date="2016-02" db="EMBL/GenBank/DDBJ databases">
        <authorList>
            <person name="Rodrigo-Torres Lidia"/>
            <person name="Arahal R.David."/>
        </authorList>
    </citation>
    <scope>NUCLEOTIDE SEQUENCE [LARGE SCALE GENOMIC DNA]</scope>
    <source>
        <strain evidence="2">CECT 8713</strain>
    </source>
</reference>
<evidence type="ECO:0000313" key="2">
    <source>
        <dbReference type="Proteomes" id="UP000073601"/>
    </source>
</evidence>